<feature type="transmembrane region" description="Helical" evidence="2">
    <location>
        <begin position="46"/>
        <end position="70"/>
    </location>
</feature>
<dbReference type="PANTHER" id="PTHR23128">
    <property type="entry name" value="SERPENTINE RECEPTOR, CLASS E (EPSILON)-RELATED"/>
    <property type="match status" value="1"/>
</dbReference>
<dbReference type="GO" id="GO:0016020">
    <property type="term" value="C:membrane"/>
    <property type="evidence" value="ECO:0007669"/>
    <property type="project" value="InterPro"/>
</dbReference>
<keyword evidence="4" id="KW-1185">Reference proteome</keyword>
<evidence type="ECO:0000313" key="3">
    <source>
        <dbReference type="EMBL" id="GMR46768.1"/>
    </source>
</evidence>
<sequence>VLHVALNRNHVKLARLSDSLRRFPNDKYSLSLRVQLRENIWSIQKIQFGVVILTVALIVNIVIMFFPVFIFTRADQMAALQWCMWTANIILAICAAGAAPVGHIALAIHTGARPFYIQWYLSK</sequence>
<evidence type="ECO:0000313" key="4">
    <source>
        <dbReference type="Proteomes" id="UP001328107"/>
    </source>
</evidence>
<dbReference type="InterPro" id="IPR004151">
    <property type="entry name" value="7TM_GPCR_serpentine_rcpt_Sre"/>
</dbReference>
<dbReference type="Proteomes" id="UP001328107">
    <property type="component" value="Unassembled WGS sequence"/>
</dbReference>
<keyword evidence="2" id="KW-0812">Transmembrane</keyword>
<keyword evidence="2" id="KW-1133">Transmembrane helix</keyword>
<dbReference type="EMBL" id="BTRK01000004">
    <property type="protein sequence ID" value="GMR46768.1"/>
    <property type="molecule type" value="Genomic_DNA"/>
</dbReference>
<proteinExistence type="inferred from homology"/>
<dbReference type="GO" id="GO:0007606">
    <property type="term" value="P:sensory perception of chemical stimulus"/>
    <property type="evidence" value="ECO:0007669"/>
    <property type="project" value="InterPro"/>
</dbReference>
<accession>A0AAN5HZV3</accession>
<dbReference type="Pfam" id="PF03125">
    <property type="entry name" value="Sre"/>
    <property type="match status" value="1"/>
</dbReference>
<dbReference type="AlphaFoldDB" id="A0AAN5HZV3"/>
<keyword evidence="2" id="KW-0472">Membrane</keyword>
<feature type="non-terminal residue" evidence="3">
    <location>
        <position position="123"/>
    </location>
</feature>
<feature type="transmembrane region" description="Helical" evidence="2">
    <location>
        <begin position="82"/>
        <end position="106"/>
    </location>
</feature>
<evidence type="ECO:0000256" key="2">
    <source>
        <dbReference type="SAM" id="Phobius"/>
    </source>
</evidence>
<comment type="caution">
    <text evidence="3">The sequence shown here is derived from an EMBL/GenBank/DDBJ whole genome shotgun (WGS) entry which is preliminary data.</text>
</comment>
<feature type="non-terminal residue" evidence="3">
    <location>
        <position position="1"/>
    </location>
</feature>
<comment type="similarity">
    <text evidence="1">Belongs to the nematode receptor-like protein sre family.</text>
</comment>
<evidence type="ECO:0000256" key="1">
    <source>
        <dbReference type="ARBA" id="ARBA00006803"/>
    </source>
</evidence>
<name>A0AAN5HZV3_9BILA</name>
<organism evidence="3 4">
    <name type="scientific">Pristionchus mayeri</name>
    <dbReference type="NCBI Taxonomy" id="1317129"/>
    <lineage>
        <taxon>Eukaryota</taxon>
        <taxon>Metazoa</taxon>
        <taxon>Ecdysozoa</taxon>
        <taxon>Nematoda</taxon>
        <taxon>Chromadorea</taxon>
        <taxon>Rhabditida</taxon>
        <taxon>Rhabditina</taxon>
        <taxon>Diplogasteromorpha</taxon>
        <taxon>Diplogasteroidea</taxon>
        <taxon>Neodiplogasteridae</taxon>
        <taxon>Pristionchus</taxon>
    </lineage>
</organism>
<evidence type="ECO:0008006" key="5">
    <source>
        <dbReference type="Google" id="ProtNLM"/>
    </source>
</evidence>
<reference evidence="4" key="1">
    <citation type="submission" date="2022-10" db="EMBL/GenBank/DDBJ databases">
        <title>Genome assembly of Pristionchus species.</title>
        <authorList>
            <person name="Yoshida K."/>
            <person name="Sommer R.J."/>
        </authorList>
    </citation>
    <scope>NUCLEOTIDE SEQUENCE [LARGE SCALE GENOMIC DNA]</scope>
    <source>
        <strain evidence="4">RS5460</strain>
    </source>
</reference>
<gene>
    <name evidence="3" type="ORF">PMAYCL1PPCAC_16964</name>
</gene>
<dbReference type="PANTHER" id="PTHR23128:SF132">
    <property type="entry name" value="SERPENTINE RECEPTOR, CLASS E (EPSILON)-RELATED"/>
    <property type="match status" value="1"/>
</dbReference>
<protein>
    <recommendedName>
        <fullName evidence="5">G protein-coupled receptor</fullName>
    </recommendedName>
</protein>